<dbReference type="Proteomes" id="UP000239388">
    <property type="component" value="Unassembled WGS sequence"/>
</dbReference>
<reference evidence="1 2" key="1">
    <citation type="submission" date="2018-02" db="EMBL/GenBank/DDBJ databases">
        <title>Comparative genomes isolates from brazilian mangrove.</title>
        <authorList>
            <person name="Araujo J.E."/>
            <person name="Taketani R.G."/>
            <person name="Silva M.C.P."/>
            <person name="Loureco M.V."/>
            <person name="Andreote F.D."/>
        </authorList>
    </citation>
    <scope>NUCLEOTIDE SEQUENCE [LARGE SCALE GENOMIC DNA]</scope>
    <source>
        <strain evidence="1 2">NAP PRIS-MGV</strain>
    </source>
</reference>
<gene>
    <name evidence="1" type="ORF">C5Y98_28525</name>
</gene>
<accession>A0A2S8F4V6</accession>
<proteinExistence type="predicted"/>
<dbReference type="EMBL" id="PUIB01000028">
    <property type="protein sequence ID" value="PQO27193.1"/>
    <property type="molecule type" value="Genomic_DNA"/>
</dbReference>
<evidence type="ECO:0000313" key="2">
    <source>
        <dbReference type="Proteomes" id="UP000239388"/>
    </source>
</evidence>
<sequence>MHVYGRESIDTQLHEKSYLFKITANDHGLILFPRETEHEEISEEDIHYVPDSKGDAIAGIVKPGHIEFRHHNDFSDERVHLLIERILALPEMAFAKDFEITYQGRVLIPRKDVE</sequence>
<dbReference type="RefSeq" id="WP_105359839.1">
    <property type="nucleotide sequence ID" value="NZ_PUIB01000028.1"/>
</dbReference>
<evidence type="ECO:0000313" key="1">
    <source>
        <dbReference type="EMBL" id="PQO27193.1"/>
    </source>
</evidence>
<organism evidence="1 2">
    <name type="scientific">Blastopirellula marina</name>
    <dbReference type="NCBI Taxonomy" id="124"/>
    <lineage>
        <taxon>Bacteria</taxon>
        <taxon>Pseudomonadati</taxon>
        <taxon>Planctomycetota</taxon>
        <taxon>Planctomycetia</taxon>
        <taxon>Pirellulales</taxon>
        <taxon>Pirellulaceae</taxon>
        <taxon>Blastopirellula</taxon>
    </lineage>
</organism>
<name>A0A2S8F4V6_9BACT</name>
<dbReference type="OrthoDB" id="279051at2"/>
<comment type="caution">
    <text evidence="1">The sequence shown here is derived from an EMBL/GenBank/DDBJ whole genome shotgun (WGS) entry which is preliminary data.</text>
</comment>
<dbReference type="AlphaFoldDB" id="A0A2S8F4V6"/>
<protein>
    <submittedName>
        <fullName evidence="1">Uncharacterized protein</fullName>
    </submittedName>
</protein>